<evidence type="ECO:0000259" key="2">
    <source>
        <dbReference type="PROSITE" id="PS50404"/>
    </source>
</evidence>
<dbReference type="SFLD" id="SFLDS00019">
    <property type="entry name" value="Glutathione_Transferase_(cytos"/>
    <property type="match status" value="1"/>
</dbReference>
<dbReference type="SUPFAM" id="SSF52833">
    <property type="entry name" value="Thioredoxin-like"/>
    <property type="match status" value="1"/>
</dbReference>
<dbReference type="InterPro" id="IPR036249">
    <property type="entry name" value="Thioredoxin-like_sf"/>
</dbReference>
<dbReference type="SFLD" id="SFLDG00358">
    <property type="entry name" value="Main_(cytGST)"/>
    <property type="match status" value="1"/>
</dbReference>
<dbReference type="InterPro" id="IPR010987">
    <property type="entry name" value="Glutathione-S-Trfase_C-like"/>
</dbReference>
<evidence type="ECO:0000259" key="3">
    <source>
        <dbReference type="PROSITE" id="PS50405"/>
    </source>
</evidence>
<dbReference type="SFLD" id="SFLDG01150">
    <property type="entry name" value="Main.1:_Beta-like"/>
    <property type="match status" value="1"/>
</dbReference>
<reference evidence="4 5" key="1">
    <citation type="submission" date="2020-10" db="EMBL/GenBank/DDBJ databases">
        <title>Phylogeny of dyella-like bacteria.</title>
        <authorList>
            <person name="Fu J."/>
        </authorList>
    </citation>
    <scope>NUCLEOTIDE SEQUENCE [LARGE SCALE GENOMIC DNA]</scope>
    <source>
        <strain evidence="4 5">DHOB09</strain>
    </source>
</reference>
<dbReference type="Pfam" id="PF00043">
    <property type="entry name" value="GST_C"/>
    <property type="match status" value="1"/>
</dbReference>
<gene>
    <name evidence="4" type="ORF">ISN74_03635</name>
</gene>
<dbReference type="PANTHER" id="PTHR44051">
    <property type="entry name" value="GLUTATHIONE S-TRANSFERASE-RELATED"/>
    <property type="match status" value="1"/>
</dbReference>
<dbReference type="SUPFAM" id="SSF47616">
    <property type="entry name" value="GST C-terminal domain-like"/>
    <property type="match status" value="1"/>
</dbReference>
<keyword evidence="5" id="KW-1185">Reference proteome</keyword>
<sequence>MNLYFSPLSCSMASRIAFYEAGADVEFTRVDNKSKTLPDGSDFLAVNALGQVPVLHTDEGVLLTENTAILPFIADCFPEAGLAPVTRSERVRMQQWLGFVSTELHKAVFTPLLDPKAPEEAKTYVRAKVEKRFDVLQKHFATHEFLLDRFSVADAYLFVVLNWAAFAGVSLAQWPNVDAYFKRLSQRPNVARALSEEMRLYGEERLKRAKA</sequence>
<dbReference type="RefSeq" id="WP_188797488.1">
    <property type="nucleotide sequence ID" value="NZ_BMIZ01000001.1"/>
</dbReference>
<dbReference type="PANTHER" id="PTHR44051:SF8">
    <property type="entry name" value="GLUTATHIONE S-TRANSFERASE GSTA"/>
    <property type="match status" value="1"/>
</dbReference>
<dbReference type="Proteomes" id="UP000663181">
    <property type="component" value="Chromosome"/>
</dbReference>
<dbReference type="PROSITE" id="PS50405">
    <property type="entry name" value="GST_CTER"/>
    <property type="match status" value="1"/>
</dbReference>
<dbReference type="Gene3D" id="1.20.1050.10">
    <property type="match status" value="1"/>
</dbReference>
<evidence type="ECO:0000313" key="5">
    <source>
        <dbReference type="Proteomes" id="UP000663181"/>
    </source>
</evidence>
<dbReference type="PROSITE" id="PS50404">
    <property type="entry name" value="GST_NTER"/>
    <property type="match status" value="1"/>
</dbReference>
<dbReference type="CDD" id="cd03188">
    <property type="entry name" value="GST_C_Beta"/>
    <property type="match status" value="1"/>
</dbReference>
<dbReference type="InterPro" id="IPR040079">
    <property type="entry name" value="Glutathione_S-Trfase"/>
</dbReference>
<organism evidence="4 5">
    <name type="scientific">Dyella caseinilytica</name>
    <dbReference type="NCBI Taxonomy" id="1849581"/>
    <lineage>
        <taxon>Bacteria</taxon>
        <taxon>Pseudomonadati</taxon>
        <taxon>Pseudomonadota</taxon>
        <taxon>Gammaproteobacteria</taxon>
        <taxon>Lysobacterales</taxon>
        <taxon>Rhodanobacteraceae</taxon>
        <taxon>Dyella</taxon>
    </lineage>
</organism>
<dbReference type="InterPro" id="IPR036282">
    <property type="entry name" value="Glutathione-S-Trfase_C_sf"/>
</dbReference>
<dbReference type="EMBL" id="CP064030">
    <property type="protein sequence ID" value="QRN54476.1"/>
    <property type="molecule type" value="Genomic_DNA"/>
</dbReference>
<proteinExistence type="inferred from homology"/>
<evidence type="ECO:0000313" key="4">
    <source>
        <dbReference type="EMBL" id="QRN54476.1"/>
    </source>
</evidence>
<dbReference type="Pfam" id="PF02798">
    <property type="entry name" value="GST_N"/>
    <property type="match status" value="1"/>
</dbReference>
<protein>
    <submittedName>
        <fullName evidence="4">Glutathione S-transferase family protein</fullName>
    </submittedName>
</protein>
<accession>A0ABX7GVK2</accession>
<dbReference type="CDD" id="cd03057">
    <property type="entry name" value="GST_N_Beta"/>
    <property type="match status" value="1"/>
</dbReference>
<name>A0ABX7GVK2_9GAMM</name>
<dbReference type="InterPro" id="IPR004046">
    <property type="entry name" value="GST_C"/>
</dbReference>
<dbReference type="InterPro" id="IPR004045">
    <property type="entry name" value="Glutathione_S-Trfase_N"/>
</dbReference>
<feature type="domain" description="GST C-terminal" evidence="3">
    <location>
        <begin position="86"/>
        <end position="211"/>
    </location>
</feature>
<feature type="domain" description="GST N-terminal" evidence="2">
    <location>
        <begin position="1"/>
        <end position="81"/>
    </location>
</feature>
<comment type="similarity">
    <text evidence="1">Belongs to the GST superfamily.</text>
</comment>
<dbReference type="Gene3D" id="3.40.30.10">
    <property type="entry name" value="Glutaredoxin"/>
    <property type="match status" value="1"/>
</dbReference>
<evidence type="ECO:0000256" key="1">
    <source>
        <dbReference type="RuleBase" id="RU003494"/>
    </source>
</evidence>